<geneLocation type="plasmid" evidence="3">
    <name>pMaq22A_1p DNA</name>
</geneLocation>
<name>A0A1Y0ZH24_9HYPH</name>
<keyword evidence="2" id="KW-0614">Plasmid</keyword>
<evidence type="ECO:0000313" key="2">
    <source>
        <dbReference type="EMBL" id="BAR47315.1"/>
    </source>
</evidence>
<dbReference type="KEGG" id="maqu:Maq22A_1p38435"/>
<evidence type="ECO:0000256" key="1">
    <source>
        <dbReference type="SAM" id="MobiDB-lite"/>
    </source>
</evidence>
<proteinExistence type="predicted"/>
<evidence type="ECO:0000313" key="3">
    <source>
        <dbReference type="Proteomes" id="UP000061432"/>
    </source>
</evidence>
<feature type="region of interest" description="Disordered" evidence="1">
    <location>
        <begin position="39"/>
        <end position="78"/>
    </location>
</feature>
<dbReference type="Proteomes" id="UP000061432">
    <property type="component" value="Plasmid pMaq22A_1p"/>
</dbReference>
<gene>
    <name evidence="2" type="ORF">Maq22A_1p38435</name>
</gene>
<protein>
    <submittedName>
        <fullName evidence="2">Uncharacterized protein</fullName>
    </submittedName>
</protein>
<organism evidence="2 3">
    <name type="scientific">Methylobacterium aquaticum</name>
    <dbReference type="NCBI Taxonomy" id="270351"/>
    <lineage>
        <taxon>Bacteria</taxon>
        <taxon>Pseudomonadati</taxon>
        <taxon>Pseudomonadota</taxon>
        <taxon>Alphaproteobacteria</taxon>
        <taxon>Hyphomicrobiales</taxon>
        <taxon>Methylobacteriaceae</taxon>
        <taxon>Methylobacterium</taxon>
    </lineage>
</organism>
<dbReference type="EMBL" id="AP014705">
    <property type="protein sequence ID" value="BAR47315.1"/>
    <property type="molecule type" value="Genomic_DNA"/>
</dbReference>
<reference evidence="2 3" key="1">
    <citation type="journal article" date="2015" name="Genome Announc.">
        <title>Complete Genome Sequence of Methylobacterium aquaticum Strain 22A, Isolated from Racomitrium japonicum Moss.</title>
        <authorList>
            <person name="Tani A."/>
            <person name="Ogura Y."/>
            <person name="Hayashi T."/>
            <person name="Kimbara K."/>
        </authorList>
    </citation>
    <scope>NUCLEOTIDE SEQUENCE [LARGE SCALE GENOMIC DNA]</scope>
    <source>
        <strain evidence="2 3">MA-22A</strain>
        <plasmid evidence="3">Plasmid pMaq22A_1p DNA</plasmid>
    </source>
</reference>
<sequence length="78" mass="8040">MSSTCGRHRMAAEAGPARPMLNMGHCHAADAAHEVRVAGPRKPTGLGRSAQAAAPTAWTRQRATAPPEDVRADGANGV</sequence>
<accession>A0A1Y0ZH24</accession>
<reference evidence="3" key="2">
    <citation type="submission" date="2015-01" db="EMBL/GenBank/DDBJ databases">
        <title>Complete genome sequence of Methylobacterium aquaticum strain 22A.</title>
        <authorList>
            <person name="Tani A."/>
            <person name="Ogura Y."/>
            <person name="Hayashi T."/>
        </authorList>
    </citation>
    <scope>NUCLEOTIDE SEQUENCE [LARGE SCALE GENOMIC DNA]</scope>
    <source>
        <strain evidence="3">MA-22A</strain>
        <plasmid evidence="3">Plasmid pMaq22A_1p DNA</plasmid>
    </source>
</reference>
<dbReference type="AlphaFoldDB" id="A0A1Y0ZH24"/>